<dbReference type="Proteomes" id="UP001239111">
    <property type="component" value="Chromosome 1"/>
</dbReference>
<dbReference type="EMBL" id="CM056741">
    <property type="protein sequence ID" value="KAJ8685923.1"/>
    <property type="molecule type" value="Genomic_DNA"/>
</dbReference>
<evidence type="ECO:0000313" key="1">
    <source>
        <dbReference type="EMBL" id="KAJ8685923.1"/>
    </source>
</evidence>
<protein>
    <submittedName>
        <fullName evidence="1">Uncharacterized protein</fullName>
    </submittedName>
</protein>
<comment type="caution">
    <text evidence="1">The sequence shown here is derived from an EMBL/GenBank/DDBJ whole genome shotgun (WGS) entry which is preliminary data.</text>
</comment>
<proteinExistence type="predicted"/>
<evidence type="ECO:0000313" key="2">
    <source>
        <dbReference type="Proteomes" id="UP001239111"/>
    </source>
</evidence>
<keyword evidence="2" id="KW-1185">Reference proteome</keyword>
<sequence length="210" mass="24441">QLYPEHLHKFDDLETYILENSYTISALKVWQFQDLSLQAAQKIMNSPPNKSIEILIDISQNFPSQTKSLVRTKFDPELRREMKLNQEMFSANLNIQPSESVLFINGLSFDVETVDVLSIINFLRSELHYMKSLRSIGFVNSDIQELLALHITRGSESQDYAIDIRDSAITWINDIESDSQYKHWSPSLTELLRPTFPGMIRNVRRNLYNL</sequence>
<feature type="non-terminal residue" evidence="1">
    <location>
        <position position="1"/>
    </location>
</feature>
<gene>
    <name evidence="1" type="ORF">QAD02_021716</name>
</gene>
<reference evidence="1" key="1">
    <citation type="submission" date="2023-04" db="EMBL/GenBank/DDBJ databases">
        <title>A chromosome-level genome assembly of the parasitoid wasp Eretmocerus hayati.</title>
        <authorList>
            <person name="Zhong Y."/>
            <person name="Liu S."/>
            <person name="Liu Y."/>
        </authorList>
    </citation>
    <scope>NUCLEOTIDE SEQUENCE</scope>
    <source>
        <strain evidence="1">ZJU_SS_LIU_2023</strain>
    </source>
</reference>
<feature type="non-terminal residue" evidence="1">
    <location>
        <position position="210"/>
    </location>
</feature>
<organism evidence="1 2">
    <name type="scientific">Eretmocerus hayati</name>
    <dbReference type="NCBI Taxonomy" id="131215"/>
    <lineage>
        <taxon>Eukaryota</taxon>
        <taxon>Metazoa</taxon>
        <taxon>Ecdysozoa</taxon>
        <taxon>Arthropoda</taxon>
        <taxon>Hexapoda</taxon>
        <taxon>Insecta</taxon>
        <taxon>Pterygota</taxon>
        <taxon>Neoptera</taxon>
        <taxon>Endopterygota</taxon>
        <taxon>Hymenoptera</taxon>
        <taxon>Apocrita</taxon>
        <taxon>Proctotrupomorpha</taxon>
        <taxon>Chalcidoidea</taxon>
        <taxon>Aphelinidae</taxon>
        <taxon>Aphelininae</taxon>
        <taxon>Eretmocerus</taxon>
    </lineage>
</organism>
<accession>A0ACC2PS31</accession>
<name>A0ACC2PS31_9HYME</name>